<dbReference type="Gene3D" id="3.30.70.141">
    <property type="entry name" value="Nucleoside diphosphate kinase-like domain"/>
    <property type="match status" value="1"/>
</dbReference>
<keyword evidence="7 14" id="KW-0547">Nucleotide-binding</keyword>
<keyword evidence="5 14" id="KW-0808">Transferase</keyword>
<evidence type="ECO:0000256" key="1">
    <source>
        <dbReference type="ARBA" id="ARBA00001946"/>
    </source>
</evidence>
<keyword evidence="8 14" id="KW-0418">Kinase</keyword>
<dbReference type="GO" id="GO:0006183">
    <property type="term" value="P:GTP biosynthetic process"/>
    <property type="evidence" value="ECO:0007669"/>
    <property type="project" value="InterPro"/>
</dbReference>
<evidence type="ECO:0000256" key="8">
    <source>
        <dbReference type="ARBA" id="ARBA00022777"/>
    </source>
</evidence>
<evidence type="ECO:0000256" key="5">
    <source>
        <dbReference type="ARBA" id="ARBA00022679"/>
    </source>
</evidence>
<name>G8LU64_ACECE</name>
<evidence type="ECO:0000256" key="9">
    <source>
        <dbReference type="ARBA" id="ARBA00022840"/>
    </source>
</evidence>
<dbReference type="GO" id="GO:0046872">
    <property type="term" value="F:metal ion binding"/>
    <property type="evidence" value="ECO:0007669"/>
    <property type="project" value="UniProtKB-KW"/>
</dbReference>
<dbReference type="eggNOG" id="COG0105">
    <property type="taxonomic scope" value="Bacteria"/>
</dbReference>
<feature type="binding site" evidence="12">
    <location>
        <position position="85"/>
    </location>
    <ligand>
        <name>ATP</name>
        <dbReference type="ChEBI" id="CHEBI:30616"/>
    </ligand>
</feature>
<evidence type="ECO:0000256" key="4">
    <source>
        <dbReference type="ARBA" id="ARBA00017632"/>
    </source>
</evidence>
<keyword evidence="11" id="KW-0546">Nucleotide metabolism</keyword>
<dbReference type="InterPro" id="IPR023005">
    <property type="entry name" value="Nucleoside_diP_kinase_AS"/>
</dbReference>
<feature type="binding site" evidence="12">
    <location>
        <position position="91"/>
    </location>
    <ligand>
        <name>ATP</name>
        <dbReference type="ChEBI" id="CHEBI:30616"/>
    </ligand>
</feature>
<evidence type="ECO:0000256" key="13">
    <source>
        <dbReference type="RuleBase" id="RU004011"/>
    </source>
</evidence>
<dbReference type="GO" id="GO:0005524">
    <property type="term" value="F:ATP binding"/>
    <property type="evidence" value="ECO:0007669"/>
    <property type="project" value="UniProtKB-KW"/>
</dbReference>
<keyword evidence="9 14" id="KW-0067">ATP-binding</keyword>
<reference evidence="17" key="1">
    <citation type="submission" date="2011-12" db="EMBL/GenBank/DDBJ databases">
        <title>Complete sequence of Clostridium clariflavum DSM 19732.</title>
        <authorList>
            <consortium name="US DOE Joint Genome Institute"/>
            <person name="Lucas S."/>
            <person name="Han J."/>
            <person name="Lapidus A."/>
            <person name="Cheng J.-F."/>
            <person name="Goodwin L."/>
            <person name="Pitluck S."/>
            <person name="Peters L."/>
            <person name="Teshima H."/>
            <person name="Detter J.C."/>
            <person name="Han C."/>
            <person name="Tapia R."/>
            <person name="Land M."/>
            <person name="Hauser L."/>
            <person name="Kyrpides N."/>
            <person name="Ivanova N."/>
            <person name="Pagani I."/>
            <person name="Kitzmiller T."/>
            <person name="Lynd L."/>
            <person name="Izquierdo J."/>
            <person name="Woyke T."/>
        </authorList>
    </citation>
    <scope>NUCLEOTIDE SEQUENCE [LARGE SCALE GENOMIC DNA]</scope>
    <source>
        <strain evidence="17">DSM 19732 / NBRC 101661 / EBR45</strain>
    </source>
</reference>
<keyword evidence="6" id="KW-0479">Metal-binding</keyword>
<dbReference type="FunFam" id="3.30.70.141:FF:000003">
    <property type="entry name" value="Nucleoside diphosphate kinase"/>
    <property type="match status" value="1"/>
</dbReference>
<evidence type="ECO:0000256" key="6">
    <source>
        <dbReference type="ARBA" id="ARBA00022723"/>
    </source>
</evidence>
<dbReference type="HOGENOM" id="CLU_060216_6_3_9"/>
<reference evidence="16 17" key="2">
    <citation type="journal article" date="2012" name="Stand. Genomic Sci.">
        <title>Complete Genome Sequence of Clostridium clariflavum DSM 19732.</title>
        <authorList>
            <person name="Izquierdo J.A."/>
            <person name="Goodwin L."/>
            <person name="Davenport K.W."/>
            <person name="Teshima H."/>
            <person name="Bruce D."/>
            <person name="Detter C."/>
            <person name="Tapia R."/>
            <person name="Han S."/>
            <person name="Land M."/>
            <person name="Hauser L."/>
            <person name="Jeffries C.D."/>
            <person name="Han J."/>
            <person name="Pitluck S."/>
            <person name="Nolan M."/>
            <person name="Chen A."/>
            <person name="Huntemann M."/>
            <person name="Mavromatis K."/>
            <person name="Mikhailova N."/>
            <person name="Liolios K."/>
            <person name="Woyke T."/>
            <person name="Lynd L.R."/>
        </authorList>
    </citation>
    <scope>NUCLEOTIDE SEQUENCE [LARGE SCALE GENOMIC DNA]</scope>
    <source>
        <strain evidence="17">DSM 19732 / NBRC 101661 / EBR45</strain>
    </source>
</reference>
<evidence type="ECO:0000256" key="14">
    <source>
        <dbReference type="RuleBase" id="RU004013"/>
    </source>
</evidence>
<evidence type="ECO:0000256" key="2">
    <source>
        <dbReference type="ARBA" id="ARBA00008142"/>
    </source>
</evidence>
<dbReference type="RefSeq" id="WP_014255037.1">
    <property type="nucleotide sequence ID" value="NC_016627.1"/>
</dbReference>
<dbReference type="Proteomes" id="UP000005435">
    <property type="component" value="Chromosome"/>
</dbReference>
<evidence type="ECO:0000256" key="11">
    <source>
        <dbReference type="ARBA" id="ARBA00023080"/>
    </source>
</evidence>
<comment type="catalytic activity">
    <reaction evidence="14">
        <text>a 2'-deoxyribonucleoside 5'-diphosphate + ATP = a 2'-deoxyribonucleoside 5'-triphosphate + ADP</text>
        <dbReference type="Rhea" id="RHEA:44640"/>
        <dbReference type="ChEBI" id="CHEBI:30616"/>
        <dbReference type="ChEBI" id="CHEBI:61560"/>
        <dbReference type="ChEBI" id="CHEBI:73316"/>
        <dbReference type="ChEBI" id="CHEBI:456216"/>
        <dbReference type="EC" id="2.7.4.6"/>
    </reaction>
</comment>
<dbReference type="SMART" id="SM00562">
    <property type="entry name" value="NDK"/>
    <property type="match status" value="1"/>
</dbReference>
<dbReference type="PROSITE" id="PS51374">
    <property type="entry name" value="NDPK_LIKE"/>
    <property type="match status" value="1"/>
</dbReference>
<feature type="binding site" evidence="12">
    <location>
        <position position="112"/>
    </location>
    <ligand>
        <name>ATP</name>
        <dbReference type="ChEBI" id="CHEBI:30616"/>
    </ligand>
</feature>
<dbReference type="GO" id="GO:0004550">
    <property type="term" value="F:nucleoside diphosphate kinase activity"/>
    <property type="evidence" value="ECO:0007669"/>
    <property type="project" value="UniProtKB-EC"/>
</dbReference>
<evidence type="ECO:0000256" key="12">
    <source>
        <dbReference type="PROSITE-ProRule" id="PRU00706"/>
    </source>
</evidence>
<dbReference type="NCBIfam" id="NF001908">
    <property type="entry name" value="PRK00668.1"/>
    <property type="match status" value="1"/>
</dbReference>
<dbReference type="OrthoDB" id="9801161at2"/>
<keyword evidence="10" id="KW-0460">Magnesium</keyword>
<keyword evidence="17" id="KW-1185">Reference proteome</keyword>
<evidence type="ECO:0000313" key="16">
    <source>
        <dbReference type="EMBL" id="AEV68452.1"/>
    </source>
</evidence>
<dbReference type="InterPro" id="IPR034907">
    <property type="entry name" value="NDK-like_dom"/>
</dbReference>
<accession>G8LU64</accession>
<dbReference type="PANTHER" id="PTHR11349">
    <property type="entry name" value="NUCLEOSIDE DIPHOSPHATE KINASE"/>
    <property type="match status" value="1"/>
</dbReference>
<feature type="binding site" evidence="12">
    <location>
        <position position="9"/>
    </location>
    <ligand>
        <name>ATP</name>
        <dbReference type="ChEBI" id="CHEBI:30616"/>
    </ligand>
</feature>
<evidence type="ECO:0000256" key="10">
    <source>
        <dbReference type="ARBA" id="ARBA00022842"/>
    </source>
</evidence>
<gene>
    <name evidence="16" type="ordered locus">Clocl_1843</name>
</gene>
<dbReference type="SUPFAM" id="SSF54919">
    <property type="entry name" value="Nucleoside diphosphate kinase, NDK"/>
    <property type="match status" value="1"/>
</dbReference>
<dbReference type="GO" id="GO:0006228">
    <property type="term" value="P:UTP biosynthetic process"/>
    <property type="evidence" value="ECO:0007669"/>
    <property type="project" value="InterPro"/>
</dbReference>
<dbReference type="EMBL" id="CP003065">
    <property type="protein sequence ID" value="AEV68452.1"/>
    <property type="molecule type" value="Genomic_DNA"/>
</dbReference>
<dbReference type="CDD" id="cd04413">
    <property type="entry name" value="NDPk_I"/>
    <property type="match status" value="1"/>
</dbReference>
<evidence type="ECO:0000256" key="7">
    <source>
        <dbReference type="ARBA" id="ARBA00022741"/>
    </source>
</evidence>
<dbReference type="GO" id="GO:0006241">
    <property type="term" value="P:CTP biosynthetic process"/>
    <property type="evidence" value="ECO:0007669"/>
    <property type="project" value="InterPro"/>
</dbReference>
<protein>
    <recommendedName>
        <fullName evidence="4 14">Nucleoside diphosphate kinase</fullName>
        <ecNumber evidence="3 14">2.7.4.6</ecNumber>
    </recommendedName>
</protein>
<comment type="cofactor">
    <cofactor evidence="1">
        <name>Mg(2+)</name>
        <dbReference type="ChEBI" id="CHEBI:18420"/>
    </cofactor>
</comment>
<proteinExistence type="inferred from homology"/>
<evidence type="ECO:0000259" key="15">
    <source>
        <dbReference type="SMART" id="SM00562"/>
    </source>
</evidence>
<comment type="similarity">
    <text evidence="2 12 13">Belongs to the NDK family.</text>
</comment>
<evidence type="ECO:0000256" key="3">
    <source>
        <dbReference type="ARBA" id="ARBA00012966"/>
    </source>
</evidence>
<dbReference type="EC" id="2.7.4.6" evidence="3 14"/>
<feature type="active site" description="Pros-phosphohistidine intermediate" evidence="12">
    <location>
        <position position="115"/>
    </location>
</feature>
<dbReference type="KEGG" id="ccl:Clocl_1843"/>
<dbReference type="PROSITE" id="PS00469">
    <property type="entry name" value="NDPK"/>
    <property type="match status" value="1"/>
</dbReference>
<dbReference type="PRINTS" id="PR01243">
    <property type="entry name" value="NUCDPKINASE"/>
</dbReference>
<dbReference type="AlphaFoldDB" id="G8LU64"/>
<organism evidence="16 17">
    <name type="scientific">Acetivibrio clariflavus (strain DSM 19732 / NBRC 101661 / EBR45)</name>
    <name type="common">Clostridium clariflavum</name>
    <dbReference type="NCBI Taxonomy" id="720554"/>
    <lineage>
        <taxon>Bacteria</taxon>
        <taxon>Bacillati</taxon>
        <taxon>Bacillota</taxon>
        <taxon>Clostridia</taxon>
        <taxon>Eubacteriales</taxon>
        <taxon>Oscillospiraceae</taxon>
        <taxon>Acetivibrio</taxon>
    </lineage>
</organism>
<dbReference type="STRING" id="720554.Clocl_1843"/>
<feature type="domain" description="Nucleoside diphosphate kinase-like" evidence="15">
    <location>
        <begin position="1"/>
        <end position="133"/>
    </location>
</feature>
<sequence length="133" mass="15115">MERTLVILKPDAVRRKLIGEIISRFEKKNLTIDQMKIINIDRELALEHYAHVKGYSFFEDMINYITSGPVVVMIISGENAVTAVRNLVGKTNCLESPPGTIRGDYGFHRFENLIHASDSVESAELEIKRFFSS</sequence>
<feature type="binding site" evidence="12">
    <location>
        <position position="57"/>
    </location>
    <ligand>
        <name>ATP</name>
        <dbReference type="ChEBI" id="CHEBI:30616"/>
    </ligand>
</feature>
<evidence type="ECO:0000313" key="17">
    <source>
        <dbReference type="Proteomes" id="UP000005435"/>
    </source>
</evidence>
<dbReference type="InterPro" id="IPR036850">
    <property type="entry name" value="NDK-like_dom_sf"/>
</dbReference>
<feature type="binding site" evidence="12">
    <location>
        <position position="102"/>
    </location>
    <ligand>
        <name>ATP</name>
        <dbReference type="ChEBI" id="CHEBI:30616"/>
    </ligand>
</feature>
<dbReference type="InterPro" id="IPR001564">
    <property type="entry name" value="Nucleoside_diP_kinase"/>
</dbReference>
<dbReference type="Pfam" id="PF00334">
    <property type="entry name" value="NDK"/>
    <property type="match status" value="1"/>
</dbReference>